<dbReference type="KEGG" id="rjg:CCGE525_33710"/>
<reference evidence="1 2" key="1">
    <citation type="submission" date="2018-10" db="EMBL/GenBank/DDBJ databases">
        <title>Rhizobium etli, R. leguminosarum and a new Rhizobium genospecies from Phaseolus dumosus.</title>
        <authorList>
            <person name="Ramirez-Puebla S.T."/>
            <person name="Rogel-Hernandez M.A."/>
            <person name="Guerrero G."/>
            <person name="Ormeno-Orrillo E."/>
            <person name="Martinez-Romero J.C."/>
            <person name="Negrete-Yankelevich S."/>
            <person name="Martinez-Romero E."/>
        </authorList>
    </citation>
    <scope>NUCLEOTIDE SEQUENCE [LARGE SCALE GENOMIC DNA]</scope>
    <source>
        <strain evidence="1 2">CCGE525</strain>
        <plasmid evidence="2">prccge525c</plasmid>
    </source>
</reference>
<dbReference type="Pfam" id="PF05751">
    <property type="entry name" value="FixH"/>
    <property type="match status" value="1"/>
</dbReference>
<gene>
    <name evidence="1" type="ORF">CCGE525_33710</name>
</gene>
<dbReference type="EMBL" id="CP032695">
    <property type="protein sequence ID" value="AYG63594.1"/>
    <property type="molecule type" value="Genomic_DNA"/>
</dbReference>
<dbReference type="InterPro" id="IPR018037">
    <property type="entry name" value="FixH_proteobacterial"/>
</dbReference>
<keyword evidence="2" id="KW-1185">Reference proteome</keyword>
<name>A0A387G5P5_9HYPH</name>
<keyword evidence="1" id="KW-0614">Plasmid</keyword>
<dbReference type="AlphaFoldDB" id="A0A387G5P5"/>
<dbReference type="InterPro" id="IPR008620">
    <property type="entry name" value="FixH"/>
</dbReference>
<organism evidence="1 2">
    <name type="scientific">Rhizobium jaguaris</name>
    <dbReference type="NCBI Taxonomy" id="1312183"/>
    <lineage>
        <taxon>Bacteria</taxon>
        <taxon>Pseudomonadati</taxon>
        <taxon>Pseudomonadota</taxon>
        <taxon>Alphaproteobacteria</taxon>
        <taxon>Hyphomicrobiales</taxon>
        <taxon>Rhizobiaceae</taxon>
        <taxon>Rhizobium/Agrobacterium group</taxon>
        <taxon>Rhizobium</taxon>
    </lineage>
</organism>
<geneLocation type="plasmid" evidence="2">
    <name>prccge525c</name>
</geneLocation>
<accession>A0A387G5P5</accession>
<dbReference type="PIRSF" id="PIRSF011386">
    <property type="entry name" value="FixH"/>
    <property type="match status" value="1"/>
</dbReference>
<evidence type="ECO:0000313" key="2">
    <source>
        <dbReference type="Proteomes" id="UP000282195"/>
    </source>
</evidence>
<dbReference type="RefSeq" id="WP_120708491.1">
    <property type="nucleotide sequence ID" value="NZ_CP032695.1"/>
</dbReference>
<evidence type="ECO:0000313" key="1">
    <source>
        <dbReference type="EMBL" id="AYG63594.1"/>
    </source>
</evidence>
<sequence length="165" mass="17824">MSNERIESNRGFTGRHMLLALITFFGIVIAVNVTMAVFASTSWSGLVAQDTYVASQEFNARAAAMRAMAASGIAGKLSIDGDTVHYAIANRDGSAASVDQVTLLFKRPVGDSEDFQLALSKIKDGEFEATHHVQSGDWIIEAISRRNGTVVMHEAVRIDTAEFGE</sequence>
<proteinExistence type="predicted"/>
<dbReference type="Proteomes" id="UP000282195">
    <property type="component" value="Plasmid pRCCGE525c"/>
</dbReference>
<protein>
    <submittedName>
        <fullName evidence="1">Cation transporter</fullName>
    </submittedName>
</protein>
<dbReference type="OrthoDB" id="1495896at2"/>